<keyword evidence="1" id="KW-0472">Membrane</keyword>
<dbReference type="OrthoDB" id="5240834at2"/>
<feature type="transmembrane region" description="Helical" evidence="1">
    <location>
        <begin position="33"/>
        <end position="54"/>
    </location>
</feature>
<feature type="transmembrane region" description="Helical" evidence="1">
    <location>
        <begin position="96"/>
        <end position="123"/>
    </location>
</feature>
<keyword evidence="1" id="KW-0812">Transmembrane</keyword>
<dbReference type="AlphaFoldDB" id="A0A419IBC5"/>
<proteinExistence type="predicted"/>
<feature type="transmembrane region" description="Helical" evidence="1">
    <location>
        <begin position="310"/>
        <end position="328"/>
    </location>
</feature>
<sequence>MEHVGALETTERDRPIVRSGSVAPDRIRLCLPYILSGCALVIYAVWSLSLHAAFQSGGQDLGLFEQAIRSYADGHWPTSDLKGPGIPLLGDHFSPILAVLAPFYLLWPSPAMLLVAQAALLALSVIPVTRHAIRVLGTVRGVAIGAGYVLSTGLLETMIHDFHEVCFAVPMLAFAGERLLRREWGWAVAYAVPLVLVKEDLAMTLAVLGLYLVIQGQRRLGWATVAFGVVTTAVIIKVVLPLINGGVYAYGSKWGGFAPFAGFPIKVATLAVLLAPMAFAALRSPLAMLLVPTLAWRLLSGFHFYWSPALYYDAVLIPIAFLAAVDGIRRARGTWLRRAAPICAVVAALCSTTVVLLHANQPRWTDEQQAAAREILARVPDGATVAAAGRLAPHLTSRCRVLLYPTYPSGAEQSEWVVVTRPEGSWPLSIPEQEKRLSELTRTSYDVVVRNDTATLLHRRSGT</sequence>
<feature type="transmembrane region" description="Helical" evidence="1">
    <location>
        <begin position="340"/>
        <end position="359"/>
    </location>
</feature>
<evidence type="ECO:0000256" key="1">
    <source>
        <dbReference type="SAM" id="Phobius"/>
    </source>
</evidence>
<accession>A0A419IBC5</accession>
<evidence type="ECO:0000313" key="2">
    <source>
        <dbReference type="EMBL" id="RJQ91260.1"/>
    </source>
</evidence>
<keyword evidence="3" id="KW-1185">Reference proteome</keyword>
<evidence type="ECO:0000313" key="3">
    <source>
        <dbReference type="Proteomes" id="UP000285112"/>
    </source>
</evidence>
<comment type="caution">
    <text evidence="2">The sequence shown here is derived from an EMBL/GenBank/DDBJ whole genome shotgun (WGS) entry which is preliminary data.</text>
</comment>
<feature type="transmembrane region" description="Helical" evidence="1">
    <location>
        <begin position="260"/>
        <end position="279"/>
    </location>
</feature>
<keyword evidence="1" id="KW-1133">Transmembrane helix</keyword>
<organism evidence="2 3">
    <name type="scientific">Amycolatopsis panacis</name>
    <dbReference type="NCBI Taxonomy" id="2340917"/>
    <lineage>
        <taxon>Bacteria</taxon>
        <taxon>Bacillati</taxon>
        <taxon>Actinomycetota</taxon>
        <taxon>Actinomycetes</taxon>
        <taxon>Pseudonocardiales</taxon>
        <taxon>Pseudonocardiaceae</taxon>
        <taxon>Amycolatopsis</taxon>
    </lineage>
</organism>
<dbReference type="RefSeq" id="WP_120021602.1">
    <property type="nucleotide sequence ID" value="NZ_QZFV01000021.1"/>
</dbReference>
<reference evidence="2 3" key="1">
    <citation type="submission" date="2018-09" db="EMBL/GenBank/DDBJ databases">
        <title>YIM PH 21725 draft genome.</title>
        <authorList>
            <person name="Miao C."/>
        </authorList>
    </citation>
    <scope>NUCLEOTIDE SEQUENCE [LARGE SCALE GENOMIC DNA]</scope>
    <source>
        <strain evidence="3">YIM PH21725</strain>
    </source>
</reference>
<name>A0A419IBC5_9PSEU</name>
<gene>
    <name evidence="2" type="ORF">D5S19_01995</name>
</gene>
<dbReference type="Proteomes" id="UP000285112">
    <property type="component" value="Unassembled WGS sequence"/>
</dbReference>
<protein>
    <submittedName>
        <fullName evidence="2">DUF2079 domain-containing protein</fullName>
    </submittedName>
</protein>
<dbReference type="Pfam" id="PF09852">
    <property type="entry name" value="DUF2079"/>
    <property type="match status" value="1"/>
</dbReference>
<dbReference type="InterPro" id="IPR018650">
    <property type="entry name" value="STSV1_Orf64"/>
</dbReference>
<dbReference type="EMBL" id="QZFV01000021">
    <property type="protein sequence ID" value="RJQ91260.1"/>
    <property type="molecule type" value="Genomic_DNA"/>
</dbReference>
<feature type="transmembrane region" description="Helical" evidence="1">
    <location>
        <begin position="220"/>
        <end position="240"/>
    </location>
</feature>
<feature type="transmembrane region" description="Helical" evidence="1">
    <location>
        <begin position="187"/>
        <end position="213"/>
    </location>
</feature>
<feature type="transmembrane region" description="Helical" evidence="1">
    <location>
        <begin position="135"/>
        <end position="155"/>
    </location>
</feature>